<evidence type="ECO:0000256" key="10">
    <source>
        <dbReference type="SAM" id="Phobius"/>
    </source>
</evidence>
<dbReference type="AlphaFoldDB" id="A0AAE2D7L2"/>
<evidence type="ECO:0000313" key="11">
    <source>
        <dbReference type="EMBL" id="KAK4474189.1"/>
    </source>
</evidence>
<dbReference type="GO" id="GO:0006666">
    <property type="term" value="P:3-keto-sphinganine metabolic process"/>
    <property type="evidence" value="ECO:0007669"/>
    <property type="project" value="InterPro"/>
</dbReference>
<keyword evidence="6" id="KW-0746">Sphingolipid metabolism</keyword>
<evidence type="ECO:0000256" key="6">
    <source>
        <dbReference type="ARBA" id="ARBA00022919"/>
    </source>
</evidence>
<dbReference type="GO" id="GO:0005789">
    <property type="term" value="C:endoplasmic reticulum membrane"/>
    <property type="evidence" value="ECO:0007669"/>
    <property type="project" value="TreeGrafter"/>
</dbReference>
<dbReference type="GO" id="GO:0047560">
    <property type="term" value="F:3-dehydrosphinganine reductase activity"/>
    <property type="evidence" value="ECO:0007669"/>
    <property type="project" value="UniProtKB-EC"/>
</dbReference>
<evidence type="ECO:0000256" key="5">
    <source>
        <dbReference type="ARBA" id="ARBA00022857"/>
    </source>
</evidence>
<name>A0AAE2D7L2_SCHME</name>
<dbReference type="Pfam" id="PF00106">
    <property type="entry name" value="adh_short"/>
    <property type="match status" value="1"/>
</dbReference>
<dbReference type="PRINTS" id="PR00081">
    <property type="entry name" value="GDHRDH"/>
</dbReference>
<evidence type="ECO:0000256" key="2">
    <source>
        <dbReference type="ARBA" id="ARBA00004760"/>
    </source>
</evidence>
<feature type="transmembrane region" description="Helical" evidence="10">
    <location>
        <begin position="445"/>
        <end position="469"/>
    </location>
</feature>
<evidence type="ECO:0000256" key="3">
    <source>
        <dbReference type="ARBA" id="ARBA00004991"/>
    </source>
</evidence>
<dbReference type="GO" id="GO:0030148">
    <property type="term" value="P:sphingolipid biosynthetic process"/>
    <property type="evidence" value="ECO:0007669"/>
    <property type="project" value="InterPro"/>
</dbReference>
<dbReference type="PANTHER" id="PTHR43550">
    <property type="entry name" value="3-KETODIHYDROSPHINGOSINE REDUCTASE"/>
    <property type="match status" value="1"/>
</dbReference>
<evidence type="ECO:0000256" key="9">
    <source>
        <dbReference type="ARBA" id="ARBA00026112"/>
    </source>
</evidence>
<keyword evidence="12" id="KW-1185">Reference proteome</keyword>
<dbReference type="InterPro" id="IPR002347">
    <property type="entry name" value="SDR_fam"/>
</dbReference>
<comment type="pathway">
    <text evidence="2">Lipid metabolism; sphingolipid metabolism.</text>
</comment>
<dbReference type="Proteomes" id="UP001292079">
    <property type="component" value="Unassembled WGS sequence"/>
</dbReference>
<keyword evidence="4" id="KW-0256">Endoplasmic reticulum</keyword>
<sequence length="479" mass="53461">MTGYRRTKVGQLNRLVAFKNKFLSQKVQRNFVVGSKFINDINVSKKLESLLGQSTCTSYPDSQIKSILCSVDLIKNDYLRNERHRKEVCEIPITEIHSYIPKSQKAPSDMSSLSKLQNISINLPLLLKEDEFYDSVTDDGYRPKLILIFVTASVFAACLLFYWHVDYSSKKSFNGFNVLITGGSSGIGLSLAKLFYIAGANVTIVARDLEKLKSAREIITCGRNGDNNVFILSVDLTSDYNILNEVLSNHMTTFGYVDIVVNCAGYAIARKFLDTPTSDIERMLRLNYLSAVYVTRILLPFMLDQKVHQTHERRIAFICSLASQVGVYGYTAYTGSKYALRGFAETLEMELGYKGPIITIAFPPDTDTPGYTLENIGKPATTKAISATGGLASPDDVAKSIYLDIINGKLVSTYGLKGAFLSWLTAGIFPPVSARFRYRTDYLQGIISAFAEILAATPLRAVGIVYAFWMRYITFKYNE</sequence>
<evidence type="ECO:0000256" key="7">
    <source>
        <dbReference type="ARBA" id="ARBA00023002"/>
    </source>
</evidence>
<reference evidence="11" key="1">
    <citation type="submission" date="2022-04" db="EMBL/GenBank/DDBJ databases">
        <authorList>
            <person name="Xu L."/>
            <person name="Lv Z."/>
        </authorList>
    </citation>
    <scope>NUCLEOTIDE SEQUENCE</scope>
    <source>
        <strain evidence="11">LV_2022a</strain>
    </source>
</reference>
<comment type="subcellular location">
    <subcellularLocation>
        <location evidence="1">Endoplasmic reticulum</location>
    </subcellularLocation>
</comment>
<keyword evidence="5" id="KW-0521">NADP</keyword>
<reference evidence="11" key="2">
    <citation type="journal article" date="2023" name="Infect Dis Poverty">
        <title>Chromosome-scale genome of the human blood fluke Schistosoma mekongi and its implications for public health.</title>
        <authorList>
            <person name="Zhou M."/>
            <person name="Xu L."/>
            <person name="Xu D."/>
            <person name="Chen W."/>
            <person name="Khan J."/>
            <person name="Hu Y."/>
            <person name="Huang H."/>
            <person name="Wei H."/>
            <person name="Zhang Y."/>
            <person name="Chusongsang P."/>
            <person name="Tanasarnprasert K."/>
            <person name="Hu X."/>
            <person name="Limpanont Y."/>
            <person name="Lv Z."/>
        </authorList>
    </citation>
    <scope>NUCLEOTIDE SEQUENCE</scope>
    <source>
        <strain evidence="11">LV_2022a</strain>
    </source>
</reference>
<dbReference type="InterPro" id="IPR036291">
    <property type="entry name" value="NAD(P)-bd_dom_sf"/>
</dbReference>
<dbReference type="PANTHER" id="PTHR43550:SF3">
    <property type="entry name" value="3-KETODIHYDROSPHINGOSINE REDUCTASE"/>
    <property type="match status" value="1"/>
</dbReference>
<feature type="transmembrane region" description="Helical" evidence="10">
    <location>
        <begin position="145"/>
        <end position="165"/>
    </location>
</feature>
<dbReference type="EMBL" id="JALJAT010000002">
    <property type="protein sequence ID" value="KAK4474189.1"/>
    <property type="molecule type" value="Genomic_DNA"/>
</dbReference>
<evidence type="ECO:0000256" key="4">
    <source>
        <dbReference type="ARBA" id="ARBA00022824"/>
    </source>
</evidence>
<keyword evidence="10" id="KW-0472">Membrane</keyword>
<dbReference type="Gene3D" id="3.40.50.720">
    <property type="entry name" value="NAD(P)-binding Rossmann-like Domain"/>
    <property type="match status" value="1"/>
</dbReference>
<keyword evidence="10" id="KW-0812">Transmembrane</keyword>
<proteinExistence type="predicted"/>
<evidence type="ECO:0000313" key="12">
    <source>
        <dbReference type="Proteomes" id="UP001292079"/>
    </source>
</evidence>
<dbReference type="EC" id="1.1.1.102" evidence="9"/>
<comment type="pathway">
    <text evidence="3">Sphingolipid metabolism.</text>
</comment>
<gene>
    <name evidence="11" type="ORF">MN116_003488</name>
</gene>
<dbReference type="SUPFAM" id="SSF51735">
    <property type="entry name" value="NAD(P)-binding Rossmann-fold domains"/>
    <property type="match status" value="1"/>
</dbReference>
<protein>
    <recommendedName>
        <fullName evidence="9">3-dehydrosphinganine reductase</fullName>
        <ecNumber evidence="9">1.1.1.102</ecNumber>
    </recommendedName>
</protein>
<evidence type="ECO:0000256" key="1">
    <source>
        <dbReference type="ARBA" id="ARBA00004240"/>
    </source>
</evidence>
<accession>A0AAE2D7L2</accession>
<organism evidence="11 12">
    <name type="scientific">Schistosoma mekongi</name>
    <name type="common">Parasitic worm</name>
    <dbReference type="NCBI Taxonomy" id="38744"/>
    <lineage>
        <taxon>Eukaryota</taxon>
        <taxon>Metazoa</taxon>
        <taxon>Spiralia</taxon>
        <taxon>Lophotrochozoa</taxon>
        <taxon>Platyhelminthes</taxon>
        <taxon>Trematoda</taxon>
        <taxon>Digenea</taxon>
        <taxon>Strigeidida</taxon>
        <taxon>Schistosomatoidea</taxon>
        <taxon>Schistosomatidae</taxon>
        <taxon>Schistosoma</taxon>
    </lineage>
</organism>
<dbReference type="InterPro" id="IPR045022">
    <property type="entry name" value="KDSR-like"/>
</dbReference>
<comment type="caution">
    <text evidence="11">The sequence shown here is derived from an EMBL/GenBank/DDBJ whole genome shotgun (WGS) entry which is preliminary data.</text>
</comment>
<keyword evidence="10" id="KW-1133">Transmembrane helix</keyword>
<keyword evidence="7" id="KW-0560">Oxidoreductase</keyword>
<dbReference type="CDD" id="cd08939">
    <property type="entry name" value="KDSR-like_SDR_c"/>
    <property type="match status" value="1"/>
</dbReference>
<keyword evidence="8" id="KW-0443">Lipid metabolism</keyword>
<feature type="transmembrane region" description="Helical" evidence="10">
    <location>
        <begin position="185"/>
        <end position="206"/>
    </location>
</feature>
<evidence type="ECO:0000256" key="8">
    <source>
        <dbReference type="ARBA" id="ARBA00023098"/>
    </source>
</evidence>